<accession>A0A139HJX0</accession>
<name>A0A139HJX0_9PEZI</name>
<gene>
    <name evidence="4" type="ORF">AC578_5375</name>
</gene>
<sequence>MADTSKSEYPALIRPGRCDRKILMGHASRQVAALLSKKTFTAIDGVDDLDTLFETFAANLPDDSLTPAEIQNFLMTHRDAPSMAIELAAEWSADIIALKAKCLTLHLSVAISIHLSNLE</sequence>
<dbReference type="AlphaFoldDB" id="A0A139HJX0"/>
<reference evidence="4 5" key="1">
    <citation type="submission" date="2015-07" db="EMBL/GenBank/DDBJ databases">
        <title>Comparative genomics of the Sigatoka disease complex on banana suggests a link between parallel evolutionary changes in Pseudocercospora fijiensis and Pseudocercospora eumusae and increased virulence on the banana host.</title>
        <authorList>
            <person name="Chang T.-C."/>
            <person name="Salvucci A."/>
            <person name="Crous P.W."/>
            <person name="Stergiopoulos I."/>
        </authorList>
    </citation>
    <scope>NUCLEOTIDE SEQUENCE [LARGE SCALE GENOMIC DNA]</scope>
    <source>
        <strain evidence="4 5">CBS 114824</strain>
    </source>
</reference>
<dbReference type="InterPro" id="IPR057495">
    <property type="entry name" value="AAA_lid_BCS1"/>
</dbReference>
<protein>
    <recommendedName>
        <fullName evidence="3">Mitochondrial chaperone BCS1-like ATPase lid domain-containing protein</fullName>
    </recommendedName>
</protein>
<evidence type="ECO:0000259" key="3">
    <source>
        <dbReference type="Pfam" id="PF25426"/>
    </source>
</evidence>
<feature type="domain" description="Mitochondrial chaperone BCS1-like ATPase lid" evidence="3">
    <location>
        <begin position="48"/>
        <end position="89"/>
    </location>
</feature>
<evidence type="ECO:0000313" key="5">
    <source>
        <dbReference type="Proteomes" id="UP000070133"/>
    </source>
</evidence>
<dbReference type="OrthoDB" id="10251412at2759"/>
<keyword evidence="1" id="KW-0547">Nucleotide-binding</keyword>
<dbReference type="STRING" id="321146.A0A139HJX0"/>
<keyword evidence="5" id="KW-1185">Reference proteome</keyword>
<keyword evidence="2" id="KW-0067">ATP-binding</keyword>
<dbReference type="Pfam" id="PF25426">
    <property type="entry name" value="AAA_lid_BCS1"/>
    <property type="match status" value="1"/>
</dbReference>
<evidence type="ECO:0000256" key="2">
    <source>
        <dbReference type="ARBA" id="ARBA00022840"/>
    </source>
</evidence>
<dbReference type="GO" id="GO:0005524">
    <property type="term" value="F:ATP binding"/>
    <property type="evidence" value="ECO:0007669"/>
    <property type="project" value="UniProtKB-KW"/>
</dbReference>
<dbReference type="Proteomes" id="UP000070133">
    <property type="component" value="Unassembled WGS sequence"/>
</dbReference>
<evidence type="ECO:0000256" key="1">
    <source>
        <dbReference type="ARBA" id="ARBA00022741"/>
    </source>
</evidence>
<dbReference type="EMBL" id="LFZN01000037">
    <property type="protein sequence ID" value="KXT02798.1"/>
    <property type="molecule type" value="Genomic_DNA"/>
</dbReference>
<organism evidence="4 5">
    <name type="scientific">Pseudocercospora eumusae</name>
    <dbReference type="NCBI Taxonomy" id="321146"/>
    <lineage>
        <taxon>Eukaryota</taxon>
        <taxon>Fungi</taxon>
        <taxon>Dikarya</taxon>
        <taxon>Ascomycota</taxon>
        <taxon>Pezizomycotina</taxon>
        <taxon>Dothideomycetes</taxon>
        <taxon>Dothideomycetidae</taxon>
        <taxon>Mycosphaerellales</taxon>
        <taxon>Mycosphaerellaceae</taxon>
        <taxon>Pseudocercospora</taxon>
    </lineage>
</organism>
<proteinExistence type="predicted"/>
<evidence type="ECO:0000313" key="4">
    <source>
        <dbReference type="EMBL" id="KXT02798.1"/>
    </source>
</evidence>
<comment type="caution">
    <text evidence="4">The sequence shown here is derived from an EMBL/GenBank/DDBJ whole genome shotgun (WGS) entry which is preliminary data.</text>
</comment>